<dbReference type="RefSeq" id="WP_178047107.1">
    <property type="nucleotide sequence ID" value="NZ_JAJEPR010000002.1"/>
</dbReference>
<dbReference type="Pfam" id="PF03061">
    <property type="entry name" value="4HBT"/>
    <property type="match status" value="1"/>
</dbReference>
<evidence type="ECO:0000259" key="4">
    <source>
        <dbReference type="PROSITE" id="PS51770"/>
    </source>
</evidence>
<dbReference type="Proteomes" id="UP001197875">
    <property type="component" value="Unassembled WGS sequence"/>
</dbReference>
<accession>A0AAE3DQB0</accession>
<keyword evidence="6" id="KW-1185">Reference proteome</keyword>
<dbReference type="GO" id="GO:0006637">
    <property type="term" value="P:acyl-CoA metabolic process"/>
    <property type="evidence" value="ECO:0007669"/>
    <property type="project" value="TreeGrafter"/>
</dbReference>
<evidence type="ECO:0000256" key="2">
    <source>
        <dbReference type="ARBA" id="ARBA00022801"/>
    </source>
</evidence>
<dbReference type="Gene3D" id="3.10.129.10">
    <property type="entry name" value="Hotdog Thioesterase"/>
    <property type="match status" value="1"/>
</dbReference>
<evidence type="ECO:0000256" key="3">
    <source>
        <dbReference type="PROSITE-ProRule" id="PRU01106"/>
    </source>
</evidence>
<dbReference type="AlphaFoldDB" id="A0AAE3DQB0"/>
<feature type="domain" description="HotDog ACOT-type" evidence="4">
    <location>
        <begin position="11"/>
        <end position="122"/>
    </location>
</feature>
<name>A0AAE3DQB0_9FIRM</name>
<dbReference type="PANTHER" id="PTHR11049:SF24">
    <property type="entry name" value="CYTOSOLIC ACYL COENZYME A THIOESTER HYDROLASE"/>
    <property type="match status" value="1"/>
</dbReference>
<dbReference type="InterPro" id="IPR040170">
    <property type="entry name" value="Cytosol_ACT"/>
</dbReference>
<dbReference type="PROSITE" id="PS51770">
    <property type="entry name" value="HOTDOG_ACOT"/>
    <property type="match status" value="1"/>
</dbReference>
<dbReference type="InterPro" id="IPR033120">
    <property type="entry name" value="HOTDOG_ACOT"/>
</dbReference>
<dbReference type="GO" id="GO:0009062">
    <property type="term" value="P:fatty acid catabolic process"/>
    <property type="evidence" value="ECO:0007669"/>
    <property type="project" value="TreeGrafter"/>
</dbReference>
<reference evidence="5 6" key="1">
    <citation type="submission" date="2021-10" db="EMBL/GenBank/DDBJ databases">
        <title>Anaerobic single-cell dispensing facilitates the cultivation of human gut bacteria.</title>
        <authorList>
            <person name="Afrizal A."/>
        </authorList>
    </citation>
    <scope>NUCLEOTIDE SEQUENCE [LARGE SCALE GENOMIC DNA]</scope>
    <source>
        <strain evidence="5 6">CLA-AA-H277</strain>
    </source>
</reference>
<evidence type="ECO:0000313" key="5">
    <source>
        <dbReference type="EMBL" id="MCC2188493.1"/>
    </source>
</evidence>
<evidence type="ECO:0000256" key="1">
    <source>
        <dbReference type="ARBA" id="ARBA00010458"/>
    </source>
</evidence>
<organism evidence="5 6">
    <name type="scientific">Fusicatenibacter faecihominis</name>
    <dbReference type="NCBI Taxonomy" id="2881276"/>
    <lineage>
        <taxon>Bacteria</taxon>
        <taxon>Bacillati</taxon>
        <taxon>Bacillota</taxon>
        <taxon>Clostridia</taxon>
        <taxon>Lachnospirales</taxon>
        <taxon>Lachnospiraceae</taxon>
        <taxon>Fusicatenibacter</taxon>
    </lineage>
</organism>
<keyword evidence="2 3" id="KW-0378">Hydrolase</keyword>
<dbReference type="PANTHER" id="PTHR11049">
    <property type="entry name" value="ACYL COENZYME A THIOESTER HYDROLASE"/>
    <property type="match status" value="1"/>
</dbReference>
<dbReference type="GO" id="GO:0052816">
    <property type="term" value="F:long-chain fatty acyl-CoA hydrolase activity"/>
    <property type="evidence" value="ECO:0007669"/>
    <property type="project" value="TreeGrafter"/>
</dbReference>
<protein>
    <submittedName>
        <fullName evidence="5">Acyl-CoA thioesterase</fullName>
    </submittedName>
</protein>
<dbReference type="InterPro" id="IPR006683">
    <property type="entry name" value="Thioestr_dom"/>
</dbReference>
<proteinExistence type="inferred from homology"/>
<comment type="caution">
    <text evidence="5">The sequence shown here is derived from an EMBL/GenBank/DDBJ whole genome shotgun (WGS) entry which is preliminary data.</text>
</comment>
<sequence length="160" mass="18293">MITLKKMKRVEDSLTEQTYLLMHRHINGYGRLFGGQLLMWIDELAGIVATRHSECRITTASIDNLNFKKAAFLNDTVVLIGKITHVGRSSMEVRVDTYVETLDGMRHVINRAYVVMVAIDEEGKAVPVPGLIVETESEKAEWEAGEKRYQLRKQRRLEGF</sequence>
<dbReference type="CDD" id="cd03442">
    <property type="entry name" value="BFIT_BACH"/>
    <property type="match status" value="1"/>
</dbReference>
<evidence type="ECO:0000313" key="6">
    <source>
        <dbReference type="Proteomes" id="UP001197875"/>
    </source>
</evidence>
<gene>
    <name evidence="5" type="ORF">LKD71_01415</name>
</gene>
<dbReference type="EMBL" id="JAJEPR010000002">
    <property type="protein sequence ID" value="MCC2188493.1"/>
    <property type="molecule type" value="Genomic_DNA"/>
</dbReference>
<dbReference type="InterPro" id="IPR029069">
    <property type="entry name" value="HotDog_dom_sf"/>
</dbReference>
<comment type="similarity">
    <text evidence="1">Belongs to the acyl coenzyme A hydrolase family.</text>
</comment>
<dbReference type="SUPFAM" id="SSF54637">
    <property type="entry name" value="Thioesterase/thiol ester dehydrase-isomerase"/>
    <property type="match status" value="1"/>
</dbReference>
<dbReference type="GO" id="GO:0005829">
    <property type="term" value="C:cytosol"/>
    <property type="evidence" value="ECO:0007669"/>
    <property type="project" value="TreeGrafter"/>
</dbReference>